<evidence type="ECO:0000313" key="5">
    <source>
        <dbReference type="EMBL" id="ANQ15165.1"/>
    </source>
</evidence>
<keyword evidence="3" id="KW-0804">Transcription</keyword>
<dbReference type="SMART" id="SM00895">
    <property type="entry name" value="FCD"/>
    <property type="match status" value="1"/>
</dbReference>
<dbReference type="GO" id="GO:0003700">
    <property type="term" value="F:DNA-binding transcription factor activity"/>
    <property type="evidence" value="ECO:0007669"/>
    <property type="project" value="InterPro"/>
</dbReference>
<dbReference type="RefSeq" id="WP_014233565.1">
    <property type="nucleotide sequence ID" value="NZ_ATFJ01000021.1"/>
</dbReference>
<dbReference type="SUPFAM" id="SSF48008">
    <property type="entry name" value="GntR ligand-binding domain-like"/>
    <property type="match status" value="1"/>
</dbReference>
<sequence>MVTSRSKASTHKQQEVQRIMGSLSKAIAQHKLKPGQRLVEAQIVAALDANRNHVQTALQRLALQHIVTIEPNRGAWVSQPSEEEAREVFAARRVIERGIVEGISPQIIEDRWSEIEAHMVAEREAINTNDRRAIISALTKFHRMLADMCGNQILIEMFDNLMVRSSLIVALYQRNDVPSCQHDEHQSLIDALKCGDAQQATSVMIAHLDHLEAELVLSSSKDQELELNEALRG</sequence>
<dbReference type="Pfam" id="PF07729">
    <property type="entry name" value="FCD"/>
    <property type="match status" value="1"/>
</dbReference>
<dbReference type="InterPro" id="IPR036390">
    <property type="entry name" value="WH_DNA-bd_sf"/>
</dbReference>
<dbReference type="Gene3D" id="1.10.10.10">
    <property type="entry name" value="Winged helix-like DNA-binding domain superfamily/Winged helix DNA-binding domain"/>
    <property type="match status" value="1"/>
</dbReference>
<evidence type="ECO:0000256" key="3">
    <source>
        <dbReference type="ARBA" id="ARBA00023163"/>
    </source>
</evidence>
<keyword evidence="2" id="KW-0238">DNA-binding</keyword>
<proteinExistence type="predicted"/>
<dbReference type="Gene3D" id="1.20.120.530">
    <property type="entry name" value="GntR ligand-binding domain-like"/>
    <property type="match status" value="1"/>
</dbReference>
<dbReference type="PROSITE" id="PS50949">
    <property type="entry name" value="HTH_GNTR"/>
    <property type="match status" value="1"/>
</dbReference>
<dbReference type="Pfam" id="PF00392">
    <property type="entry name" value="GntR"/>
    <property type="match status" value="1"/>
</dbReference>
<dbReference type="GO" id="GO:0003677">
    <property type="term" value="F:DNA binding"/>
    <property type="evidence" value="ECO:0007669"/>
    <property type="project" value="UniProtKB-KW"/>
</dbReference>
<dbReference type="EMBL" id="CP016346">
    <property type="protein sequence ID" value="ANQ15165.1"/>
    <property type="molecule type" value="Genomic_DNA"/>
</dbReference>
<accession>A0AAN0Y6Z6</accession>
<dbReference type="Proteomes" id="UP000092741">
    <property type="component" value="Chromosome 2"/>
</dbReference>
<dbReference type="InterPro" id="IPR036388">
    <property type="entry name" value="WH-like_DNA-bd_sf"/>
</dbReference>
<evidence type="ECO:0000256" key="2">
    <source>
        <dbReference type="ARBA" id="ARBA00023125"/>
    </source>
</evidence>
<evidence type="ECO:0000256" key="1">
    <source>
        <dbReference type="ARBA" id="ARBA00023015"/>
    </source>
</evidence>
<reference evidence="5 6" key="1">
    <citation type="submission" date="2016-07" db="EMBL/GenBank/DDBJ databases">
        <title>Developing Vibrio natriegens as a novel, fast-growing host for biotechnology.</title>
        <authorList>
            <person name="Weinstock M.T."/>
            <person name="Hesek E.D."/>
            <person name="Wilson C.M."/>
            <person name="Gibson D.G."/>
        </authorList>
    </citation>
    <scope>NUCLEOTIDE SEQUENCE [LARGE SCALE GENOMIC DNA]</scope>
    <source>
        <strain evidence="5 6">ATCC 14048</strain>
    </source>
</reference>
<organism evidence="5 6">
    <name type="scientific">Vibrio natriegens NBRC 15636 = ATCC 14048 = DSM 759</name>
    <dbReference type="NCBI Taxonomy" id="1219067"/>
    <lineage>
        <taxon>Bacteria</taxon>
        <taxon>Pseudomonadati</taxon>
        <taxon>Pseudomonadota</taxon>
        <taxon>Gammaproteobacteria</taxon>
        <taxon>Vibrionales</taxon>
        <taxon>Vibrionaceae</taxon>
        <taxon>Vibrio</taxon>
    </lineage>
</organism>
<dbReference type="KEGG" id="vna:PN96_17025"/>
<dbReference type="GeneID" id="70914534"/>
<evidence type="ECO:0000259" key="4">
    <source>
        <dbReference type="PROSITE" id="PS50949"/>
    </source>
</evidence>
<dbReference type="PANTHER" id="PTHR43537">
    <property type="entry name" value="TRANSCRIPTIONAL REGULATOR, GNTR FAMILY"/>
    <property type="match status" value="1"/>
</dbReference>
<evidence type="ECO:0000313" key="6">
    <source>
        <dbReference type="Proteomes" id="UP000092741"/>
    </source>
</evidence>
<dbReference type="AlphaFoldDB" id="A0AAN0Y6Z6"/>
<dbReference type="SMART" id="SM00345">
    <property type="entry name" value="HTH_GNTR"/>
    <property type="match status" value="1"/>
</dbReference>
<protein>
    <submittedName>
        <fullName evidence="5">GntR family transcriptional regulator</fullName>
    </submittedName>
</protein>
<dbReference type="InterPro" id="IPR011711">
    <property type="entry name" value="GntR_C"/>
</dbReference>
<keyword evidence="1" id="KW-0805">Transcription regulation</keyword>
<dbReference type="InterPro" id="IPR008920">
    <property type="entry name" value="TF_FadR/GntR_C"/>
</dbReference>
<dbReference type="InterPro" id="IPR000524">
    <property type="entry name" value="Tscrpt_reg_HTH_GntR"/>
</dbReference>
<gene>
    <name evidence="5" type="ORF">BA890_20870</name>
</gene>
<dbReference type="PANTHER" id="PTHR43537:SF53">
    <property type="entry name" value="HTH-TYPE TRANSCRIPTIONAL REPRESSOR NANR"/>
    <property type="match status" value="1"/>
</dbReference>
<dbReference type="SUPFAM" id="SSF46785">
    <property type="entry name" value="Winged helix' DNA-binding domain"/>
    <property type="match status" value="1"/>
</dbReference>
<name>A0AAN0Y6Z6_VIBNA</name>
<keyword evidence="6" id="KW-1185">Reference proteome</keyword>
<feature type="domain" description="HTH gntR-type" evidence="4">
    <location>
        <begin position="13"/>
        <end position="80"/>
    </location>
</feature>